<evidence type="ECO:0000256" key="3">
    <source>
        <dbReference type="PROSITE-ProRule" id="PRU10007"/>
    </source>
</evidence>
<dbReference type="OrthoDB" id="9802947at2"/>
<dbReference type="InterPro" id="IPR029510">
    <property type="entry name" value="Ald_DH_CS_GLU"/>
</dbReference>
<dbReference type="SUPFAM" id="SSF53720">
    <property type="entry name" value="ALDH-like"/>
    <property type="match status" value="1"/>
</dbReference>
<comment type="caution">
    <text evidence="6">The sequence shown here is derived from an EMBL/GenBank/DDBJ whole genome shotgun (WGS) entry which is preliminary data.</text>
</comment>
<reference evidence="6 7" key="1">
    <citation type="submission" date="2019-03" db="EMBL/GenBank/DDBJ databases">
        <title>Jiella endophytica sp. nov., a novel endophytic bacterium isolated from root of Ficus microcarpa Linn. f.</title>
        <authorList>
            <person name="Tuo L."/>
        </authorList>
    </citation>
    <scope>NUCLEOTIDE SEQUENCE [LARGE SCALE GENOMIC DNA]</scope>
    <source>
        <strain evidence="6 7">CBS5Q-3</strain>
    </source>
</reference>
<protein>
    <submittedName>
        <fullName evidence="6">Aldehyde dehydrogenase family protein</fullName>
    </submittedName>
</protein>
<name>A0A4Y8RK49_9HYPH</name>
<dbReference type="PROSITE" id="PS00687">
    <property type="entry name" value="ALDEHYDE_DEHYDR_GLU"/>
    <property type="match status" value="1"/>
</dbReference>
<gene>
    <name evidence="6" type="ORF">E3C22_11725</name>
</gene>
<evidence type="ECO:0000256" key="1">
    <source>
        <dbReference type="ARBA" id="ARBA00009986"/>
    </source>
</evidence>
<dbReference type="InterPro" id="IPR015590">
    <property type="entry name" value="Aldehyde_DH_dom"/>
</dbReference>
<feature type="domain" description="Aldehyde dehydrogenase" evidence="5">
    <location>
        <begin position="25"/>
        <end position="486"/>
    </location>
</feature>
<proteinExistence type="inferred from homology"/>
<feature type="active site" evidence="3">
    <location>
        <position position="258"/>
    </location>
</feature>
<dbReference type="Gene3D" id="3.40.605.10">
    <property type="entry name" value="Aldehyde Dehydrogenase, Chain A, domain 1"/>
    <property type="match status" value="1"/>
</dbReference>
<dbReference type="FunFam" id="3.40.605.10:FF:000007">
    <property type="entry name" value="NAD/NADP-dependent betaine aldehyde dehydrogenase"/>
    <property type="match status" value="1"/>
</dbReference>
<evidence type="ECO:0000313" key="6">
    <source>
        <dbReference type="EMBL" id="TFF23102.1"/>
    </source>
</evidence>
<dbReference type="RefSeq" id="WP_134762206.1">
    <property type="nucleotide sequence ID" value="NZ_SOZD01000003.1"/>
</dbReference>
<sequence>MRDDFTADLSAILPTRRGLYVSGAWREPAAGRQVELTSPGTGQSLGRVAEAGAADAEAAIAAAKAAFREWRDVPPNERARILRAIAAIVRENARELATIDAADCGNPMTAMQGDADIASAQLDFFAGLVTEMKGASIPMGPHSVNFSLREPHGVVTKIMPFNHPFMFCAGKIAAPLAAGNTVVVKPPEQAPLSSLRFAELIDGLLPAGVFNLLPGGREVGEVLSGHRDVAMVSLIGSVRTGQAVMRSAAETIKPLLLELGGKNALIAYPDADPRAVAKALAAGMNFTWCGQSCGSTSRGFIHEAIYEDVLSHLEEACAAFRPGIPTDPATTMGAIVSEAQYERIKAFIAASKAEGARLVTGGGHPADPALKDGYYIEPTVFADVTPAMRIAREEVFGPVLAIAPWRDEAAMLEEVNAVDYGLTCSIWTDDLNQAHLTAREVEAGYVWINEVSKHFLGAPFGGVKQSGLGREECLEELLAYTREKNVHVRLDRSRTRLARNAA</sequence>
<dbReference type="Gene3D" id="3.40.309.10">
    <property type="entry name" value="Aldehyde Dehydrogenase, Chain A, domain 2"/>
    <property type="match status" value="1"/>
</dbReference>
<dbReference type="InterPro" id="IPR016163">
    <property type="entry name" value="Ald_DH_C"/>
</dbReference>
<dbReference type="AlphaFoldDB" id="A0A4Y8RK49"/>
<organism evidence="6 7">
    <name type="scientific">Jiella endophytica</name>
    <dbReference type="NCBI Taxonomy" id="2558362"/>
    <lineage>
        <taxon>Bacteria</taxon>
        <taxon>Pseudomonadati</taxon>
        <taxon>Pseudomonadota</taxon>
        <taxon>Alphaproteobacteria</taxon>
        <taxon>Hyphomicrobiales</taxon>
        <taxon>Aurantimonadaceae</taxon>
        <taxon>Jiella</taxon>
    </lineage>
</organism>
<dbReference type="PANTHER" id="PTHR11699">
    <property type="entry name" value="ALDEHYDE DEHYDROGENASE-RELATED"/>
    <property type="match status" value="1"/>
</dbReference>
<dbReference type="Proteomes" id="UP000298179">
    <property type="component" value="Unassembled WGS sequence"/>
</dbReference>
<evidence type="ECO:0000256" key="2">
    <source>
        <dbReference type="ARBA" id="ARBA00023002"/>
    </source>
</evidence>
<dbReference type="Pfam" id="PF00171">
    <property type="entry name" value="Aldedh"/>
    <property type="match status" value="1"/>
</dbReference>
<dbReference type="CDD" id="cd07107">
    <property type="entry name" value="ALDH_PhdK-like"/>
    <property type="match status" value="1"/>
</dbReference>
<keyword evidence="2 4" id="KW-0560">Oxidoreductase</keyword>
<accession>A0A4Y8RK49</accession>
<comment type="similarity">
    <text evidence="1 4">Belongs to the aldehyde dehydrogenase family.</text>
</comment>
<keyword evidence="7" id="KW-1185">Reference proteome</keyword>
<dbReference type="EMBL" id="SOZD01000003">
    <property type="protein sequence ID" value="TFF23102.1"/>
    <property type="molecule type" value="Genomic_DNA"/>
</dbReference>
<evidence type="ECO:0000259" key="5">
    <source>
        <dbReference type="Pfam" id="PF00171"/>
    </source>
</evidence>
<dbReference type="GO" id="GO:0016620">
    <property type="term" value="F:oxidoreductase activity, acting on the aldehyde or oxo group of donors, NAD or NADP as acceptor"/>
    <property type="evidence" value="ECO:0007669"/>
    <property type="project" value="InterPro"/>
</dbReference>
<evidence type="ECO:0000313" key="7">
    <source>
        <dbReference type="Proteomes" id="UP000298179"/>
    </source>
</evidence>
<evidence type="ECO:0000256" key="4">
    <source>
        <dbReference type="RuleBase" id="RU003345"/>
    </source>
</evidence>
<dbReference type="InterPro" id="IPR016162">
    <property type="entry name" value="Ald_DH_N"/>
</dbReference>
<dbReference type="InterPro" id="IPR016161">
    <property type="entry name" value="Ald_DH/histidinol_DH"/>
</dbReference>